<evidence type="ECO:0000256" key="1">
    <source>
        <dbReference type="SAM" id="Coils"/>
    </source>
</evidence>
<dbReference type="AlphaFoldDB" id="A0A068J4S7"/>
<dbReference type="InterPro" id="IPR001668">
    <property type="entry name" value="Mob_Pre"/>
</dbReference>
<dbReference type="GO" id="GO:0003677">
    <property type="term" value="F:DNA binding"/>
    <property type="evidence" value="ECO:0007669"/>
    <property type="project" value="InterPro"/>
</dbReference>
<dbReference type="Gene3D" id="3.30.930.30">
    <property type="match status" value="1"/>
</dbReference>
<proteinExistence type="predicted"/>
<dbReference type="CDD" id="cd17242">
    <property type="entry name" value="MobM_relaxase"/>
    <property type="match status" value="1"/>
</dbReference>
<evidence type="ECO:0000313" key="3">
    <source>
        <dbReference type="EMBL" id="AIE12111.1"/>
    </source>
</evidence>
<dbReference type="Pfam" id="PF01076">
    <property type="entry name" value="Mob_Pre"/>
    <property type="match status" value="1"/>
</dbReference>
<reference evidence="3" key="1">
    <citation type="submission" date="2014-04" db="EMBL/GenBank/DDBJ databases">
        <authorList>
            <person name="Chen C.C."/>
        </authorList>
    </citation>
    <scope>NUCLEOTIDE SEQUENCE</scope>
    <source>
        <plasmid evidence="3">pK5</plasmid>
    </source>
</reference>
<accession>A0A068J4S7</accession>
<keyword evidence="3" id="KW-0614">Plasmid</keyword>
<evidence type="ECO:0000256" key="2">
    <source>
        <dbReference type="SAM" id="MobiDB-lite"/>
    </source>
</evidence>
<dbReference type="GO" id="GO:0006310">
    <property type="term" value="P:DNA recombination"/>
    <property type="evidence" value="ECO:0007669"/>
    <property type="project" value="InterPro"/>
</dbReference>
<keyword evidence="1" id="KW-0175">Coiled coil</keyword>
<dbReference type="NCBIfam" id="NF041497">
    <property type="entry name" value="MobV"/>
    <property type="match status" value="1"/>
</dbReference>
<dbReference type="EMBL" id="KJ792090">
    <property type="protein sequence ID" value="AIE12111.1"/>
    <property type="molecule type" value="Genomic_DNA"/>
</dbReference>
<geneLocation type="plasmid" evidence="3">
    <name>pK5</name>
</geneLocation>
<sequence>MSYSIIRMQKMKSNAIKGIQFHNQRERESETNPDINKADSHLNYDLINGQRQIDYNEKISQVIEDNVTSGKKIRKDAVKLAEFLITSDKEFFDKISPKEQKRYFETAHEFLADRYGEKNLIYATVHYDEKTPHMHVGFVPVTEDGRLSAKDFFGQKKQLVSLQDDFNKYLKQNDFDLERGVSSSRKHVETAKYKAQTFQSMEKEAQEKYERTMGHIQEIDDKSKSIANIEAKKVLGLVGMKEQDYKSLVDYATNGVAYQLQAENLQKELEKTQKEVTQLKADMQIGQDKIRYYYKDIEENLDSLAEKKALQKVKQTDIVKNYGDLVEKYNGLVNKFNDQLKEKKQLKQEVDTLRIENRSYQNENRELKLENGKLKEKLVQISKEFSVFKERVGKVLHAQLDRVKTFMRINNADPGMIKSLDDRQDKIVQDSLQKLEKPQRENQRDMGMER</sequence>
<organism evidence="3">
    <name type="scientific">uncultured organism</name>
    <dbReference type="NCBI Taxonomy" id="155900"/>
    <lineage>
        <taxon>unclassified sequences</taxon>
        <taxon>environmental samples</taxon>
    </lineage>
</organism>
<name>A0A068J4S7_9ZZZZ</name>
<protein>
    <recommendedName>
        <fullName evidence="4">Plasmid recombination enzyme</fullName>
    </recommendedName>
</protein>
<feature type="region of interest" description="Disordered" evidence="2">
    <location>
        <begin position="431"/>
        <end position="450"/>
    </location>
</feature>
<feature type="coiled-coil region" evidence="1">
    <location>
        <begin position="255"/>
        <end position="384"/>
    </location>
</feature>
<evidence type="ECO:0008006" key="4">
    <source>
        <dbReference type="Google" id="ProtNLM"/>
    </source>
</evidence>